<evidence type="ECO:0000313" key="2">
    <source>
        <dbReference type="EMBL" id="GGE50301.1"/>
    </source>
</evidence>
<evidence type="ECO:0000256" key="1">
    <source>
        <dbReference type="SAM" id="SignalP"/>
    </source>
</evidence>
<reference evidence="2" key="2">
    <citation type="submission" date="2020-09" db="EMBL/GenBank/DDBJ databases">
        <authorList>
            <person name="Sun Q."/>
            <person name="Sedlacek I."/>
        </authorList>
    </citation>
    <scope>NUCLEOTIDE SEQUENCE</scope>
    <source>
        <strain evidence="2">CCM 7684</strain>
    </source>
</reference>
<evidence type="ECO:0008006" key="4">
    <source>
        <dbReference type="Google" id="ProtNLM"/>
    </source>
</evidence>
<dbReference type="EMBL" id="BMCP01000004">
    <property type="protein sequence ID" value="GGE50301.1"/>
    <property type="molecule type" value="Genomic_DNA"/>
</dbReference>
<dbReference type="Proteomes" id="UP000602745">
    <property type="component" value="Unassembled WGS sequence"/>
</dbReference>
<comment type="caution">
    <text evidence="2">The sequence shown here is derived from an EMBL/GenBank/DDBJ whole genome shotgun (WGS) entry which is preliminary data.</text>
</comment>
<feature type="chain" id="PRO_5035315948" description="17 kDa surface antigen" evidence="1">
    <location>
        <begin position="23"/>
        <end position="81"/>
    </location>
</feature>
<protein>
    <recommendedName>
        <fullName evidence="4">17 kDa surface antigen</fullName>
    </recommendedName>
</protein>
<sequence length="81" mass="7742">MIKRTAVSFVAIAMLLAGCQSSPDPQVQARNHEFGCVAGTIGGAIVGGLIGSTIGAGGGAVLATAAGIGGGGFLGNRLACR</sequence>
<proteinExistence type="predicted"/>
<keyword evidence="3" id="KW-1185">Reference proteome</keyword>
<reference evidence="2" key="1">
    <citation type="journal article" date="2014" name="Int. J. Syst. Evol. Microbiol.">
        <title>Complete genome sequence of Corynebacterium casei LMG S-19264T (=DSM 44701T), isolated from a smear-ripened cheese.</title>
        <authorList>
            <consortium name="US DOE Joint Genome Institute (JGI-PGF)"/>
            <person name="Walter F."/>
            <person name="Albersmeier A."/>
            <person name="Kalinowski J."/>
            <person name="Ruckert C."/>
        </authorList>
    </citation>
    <scope>NUCLEOTIDE SEQUENCE</scope>
    <source>
        <strain evidence="2">CCM 7684</strain>
    </source>
</reference>
<evidence type="ECO:0000313" key="3">
    <source>
        <dbReference type="Proteomes" id="UP000602745"/>
    </source>
</evidence>
<name>A0A8J2YL62_9RHOB</name>
<dbReference type="AlphaFoldDB" id="A0A8J2YL62"/>
<keyword evidence="1" id="KW-0732">Signal</keyword>
<dbReference type="PROSITE" id="PS51257">
    <property type="entry name" value="PROKAR_LIPOPROTEIN"/>
    <property type="match status" value="1"/>
</dbReference>
<gene>
    <name evidence="2" type="ORF">GCM10007276_29220</name>
</gene>
<dbReference type="RefSeq" id="WP_188410553.1">
    <property type="nucleotide sequence ID" value="NZ_BMCP01000004.1"/>
</dbReference>
<organism evidence="2 3">
    <name type="scientific">Agaricicola taiwanensis</name>
    <dbReference type="NCBI Taxonomy" id="591372"/>
    <lineage>
        <taxon>Bacteria</taxon>
        <taxon>Pseudomonadati</taxon>
        <taxon>Pseudomonadota</taxon>
        <taxon>Alphaproteobacteria</taxon>
        <taxon>Rhodobacterales</taxon>
        <taxon>Paracoccaceae</taxon>
        <taxon>Agaricicola</taxon>
    </lineage>
</organism>
<feature type="signal peptide" evidence="1">
    <location>
        <begin position="1"/>
        <end position="22"/>
    </location>
</feature>
<accession>A0A8J2YL62</accession>